<name>A0A1V9HHG4_9XANT</name>
<reference evidence="11 12" key="2">
    <citation type="journal article" date="2017" name="Plant Pathol.">
        <title>Pathogenicity and virulence gene content of Xanthomonas strains infecting Araceae, formerly known as Xanthomonas axonopodis pv. dieffenbachiae.</title>
        <authorList>
            <person name="Constantin E.C."/>
            <person name="Haegeman A."/>
            <person name="Van Vaerenbergh J."/>
            <person name="Baeyen S."/>
            <person name="Van Malderghem C."/>
            <person name="Maes M."/>
            <person name="Cottyn B."/>
        </authorList>
    </citation>
    <scope>NUCLEOTIDE SEQUENCE [LARGE SCALE GENOMIC DNA]</scope>
    <source>
        <strain evidence="12">LMG9055</strain>
    </source>
</reference>
<comment type="similarity">
    <text evidence="1 9">Belongs to the xylose isomerase family.</text>
</comment>
<protein>
    <recommendedName>
        <fullName evidence="3 9">Xylose isomerase</fullName>
        <ecNumber evidence="3 9">5.3.1.5</ecNumber>
    </recommendedName>
</protein>
<comment type="subcellular location">
    <subcellularLocation>
        <location evidence="10">Cytoplasm</location>
    </subcellularLocation>
</comment>
<dbReference type="EMBL" id="JPUO02000070">
    <property type="protein sequence ID" value="OQP82325.1"/>
    <property type="molecule type" value="Genomic_DNA"/>
</dbReference>
<dbReference type="NCBIfam" id="NF003998">
    <property type="entry name" value="PRK05474.1"/>
    <property type="match status" value="1"/>
</dbReference>
<organism evidence="11 12">
    <name type="scientific">Xanthomonas phaseoli pv. syngonii LMG 9055</name>
    <dbReference type="NCBI Taxonomy" id="1437878"/>
    <lineage>
        <taxon>Bacteria</taxon>
        <taxon>Pseudomonadati</taxon>
        <taxon>Pseudomonadota</taxon>
        <taxon>Gammaproteobacteria</taxon>
        <taxon>Lysobacterales</taxon>
        <taxon>Lysobacteraceae</taxon>
        <taxon>Xanthomonas</taxon>
    </lineage>
</organism>
<dbReference type="NCBIfam" id="TIGR02630">
    <property type="entry name" value="xylose_isom_A"/>
    <property type="match status" value="1"/>
</dbReference>
<dbReference type="GO" id="GO:0042732">
    <property type="term" value="P:D-xylose metabolic process"/>
    <property type="evidence" value="ECO:0007669"/>
    <property type="project" value="UniProtKB-KW"/>
</dbReference>
<evidence type="ECO:0000256" key="6">
    <source>
        <dbReference type="ARBA" id="ARBA00023235"/>
    </source>
</evidence>
<dbReference type="PANTHER" id="PTHR48408:SF1">
    <property type="entry name" value="XYLOSE ISOMERASE"/>
    <property type="match status" value="1"/>
</dbReference>
<dbReference type="PANTHER" id="PTHR48408">
    <property type="match status" value="1"/>
</dbReference>
<keyword evidence="6 9" id="KW-0413">Isomerase</keyword>
<comment type="subunit">
    <text evidence="2 10">Homotetramer.</text>
</comment>
<dbReference type="GO" id="GO:0005737">
    <property type="term" value="C:cytoplasm"/>
    <property type="evidence" value="ECO:0007669"/>
    <property type="project" value="UniProtKB-SubCell"/>
</dbReference>
<sequence length="444" mass="48785">MSNTVYIGAKEYFPGIGKIGFEGRDSDNPLAFRVYDANKKIGDKTMAEHLRFAVAYWHSFCGNGADPFGPGTRAYPWDADTTALNRAEAKADAAFEFFTKLGVPYYCFHDIDLSPDADDIGEYEKNLKHMVGIAKQRQADTGIKLLWGTANLFSHPRYMNGASTNPDFNVVARAAVQVKAAIDATVELGGENYVFWGGREGYACLHNTQMKREQDNMARFLTLARDYGRAIGFKGNFLIEPKPMEPMKHQYDFDSATVIGFLRQHGLDQDFKLNIEANHATLSGHSFEHDLQVASDAGLLGSIDANRGNPQNGWDTDQFPTDLYDTVGAILVVLRQGGLAPGGLNFDAKVRRESSDPQDLFLAHIGGMDAFARGLEVAHTLLTSSPLEQWRAERYASFDSGAGADFAAGKTTLADLAKHAAGNAPQQISGRQEAYENLINQYLT</sequence>
<reference evidence="11 12" key="1">
    <citation type="journal article" date="2016" name="Plant Pathol.">
        <title>Genetic characterization of strains named as Xanthomonas axonopodis pv. dieffenbachiae leads to a taxonomic revision of the X. axonopodis species complex.</title>
        <authorList>
            <person name="Constantin E.C."/>
            <person name="Cleenwerck I."/>
            <person name="Maes M."/>
            <person name="Baeyen S."/>
            <person name="Van Malderghem C."/>
            <person name="De Vos P."/>
            <person name="Cottyn B."/>
        </authorList>
    </citation>
    <scope>NUCLEOTIDE SEQUENCE [LARGE SCALE GENOMIC DNA]</scope>
    <source>
        <strain evidence="12">LMG9055</strain>
    </source>
</reference>
<evidence type="ECO:0000256" key="9">
    <source>
        <dbReference type="RuleBase" id="RU000609"/>
    </source>
</evidence>
<evidence type="ECO:0000256" key="4">
    <source>
        <dbReference type="ARBA" id="ARBA00022629"/>
    </source>
</evidence>
<evidence type="ECO:0000256" key="2">
    <source>
        <dbReference type="ARBA" id="ARBA00011881"/>
    </source>
</evidence>
<proteinExistence type="inferred from homology"/>
<feature type="non-terminal residue" evidence="11">
    <location>
        <position position="444"/>
    </location>
</feature>
<keyword evidence="5 9" id="KW-0479">Metal-binding</keyword>
<dbReference type="PRINTS" id="PR00688">
    <property type="entry name" value="XYLOSISMRASE"/>
</dbReference>
<keyword evidence="7 9" id="KW-0119">Carbohydrate metabolism</keyword>
<dbReference type="Proteomes" id="UP000050343">
    <property type="component" value="Unassembled WGS sequence"/>
</dbReference>
<dbReference type="SUPFAM" id="SSF51658">
    <property type="entry name" value="Xylose isomerase-like"/>
    <property type="match status" value="1"/>
</dbReference>
<comment type="caution">
    <text evidence="11">The sequence shown here is derived from an EMBL/GenBank/DDBJ whole genome shotgun (WGS) entry which is preliminary data.</text>
</comment>
<keyword evidence="4 9" id="KW-0859">Xylose metabolism</keyword>
<dbReference type="InterPro" id="IPR001998">
    <property type="entry name" value="Xylose_isomerase"/>
</dbReference>
<evidence type="ECO:0000313" key="11">
    <source>
        <dbReference type="EMBL" id="OQP82325.1"/>
    </source>
</evidence>
<evidence type="ECO:0000256" key="3">
    <source>
        <dbReference type="ARBA" id="ARBA00011958"/>
    </source>
</evidence>
<dbReference type="HAMAP" id="MF_00455">
    <property type="entry name" value="Xylose_isom_A"/>
    <property type="match status" value="1"/>
</dbReference>
<evidence type="ECO:0000256" key="7">
    <source>
        <dbReference type="ARBA" id="ARBA00023277"/>
    </source>
</evidence>
<dbReference type="EC" id="5.3.1.5" evidence="3 9"/>
<evidence type="ECO:0000256" key="8">
    <source>
        <dbReference type="ARBA" id="ARBA00033659"/>
    </source>
</evidence>
<dbReference type="GO" id="GO:0046872">
    <property type="term" value="F:metal ion binding"/>
    <property type="evidence" value="ECO:0007669"/>
    <property type="project" value="UniProtKB-KW"/>
</dbReference>
<dbReference type="PROSITE" id="PS51415">
    <property type="entry name" value="XYLOSE_ISOMERASE"/>
    <property type="match status" value="1"/>
</dbReference>
<dbReference type="InterPro" id="IPR013452">
    <property type="entry name" value="Xylose_isom_bac"/>
</dbReference>
<accession>A0A1V9HHG4</accession>
<gene>
    <name evidence="11" type="ORF">IA54_020690</name>
</gene>
<dbReference type="GO" id="GO:0009045">
    <property type="term" value="F:xylose isomerase activity"/>
    <property type="evidence" value="ECO:0007669"/>
    <property type="project" value="UniProtKB-EC"/>
</dbReference>
<dbReference type="NCBIfam" id="NF009115">
    <property type="entry name" value="PRK12465.1"/>
    <property type="match status" value="1"/>
</dbReference>
<dbReference type="Gene3D" id="3.20.20.150">
    <property type="entry name" value="Divalent-metal-dependent TIM barrel enzymes"/>
    <property type="match status" value="1"/>
</dbReference>
<evidence type="ECO:0000313" key="12">
    <source>
        <dbReference type="Proteomes" id="UP000050343"/>
    </source>
</evidence>
<comment type="catalytic activity">
    <reaction evidence="8 9">
        <text>alpha-D-xylose = alpha-D-xylulofuranose</text>
        <dbReference type="Rhea" id="RHEA:22816"/>
        <dbReference type="ChEBI" id="CHEBI:28518"/>
        <dbReference type="ChEBI" id="CHEBI:188998"/>
        <dbReference type="EC" id="5.3.1.5"/>
    </reaction>
</comment>
<dbReference type="AlphaFoldDB" id="A0A1V9HHG4"/>
<evidence type="ECO:0000256" key="5">
    <source>
        <dbReference type="ARBA" id="ARBA00022723"/>
    </source>
</evidence>
<evidence type="ECO:0000256" key="1">
    <source>
        <dbReference type="ARBA" id="ARBA00005765"/>
    </source>
</evidence>
<dbReference type="FunFam" id="3.20.20.150:FF:000002">
    <property type="entry name" value="Xylose isomerase"/>
    <property type="match status" value="1"/>
</dbReference>
<evidence type="ECO:0000256" key="10">
    <source>
        <dbReference type="RuleBase" id="RU000610"/>
    </source>
</evidence>
<dbReference type="InterPro" id="IPR036237">
    <property type="entry name" value="Xyl_isomerase-like_sf"/>
</dbReference>